<evidence type="ECO:0000256" key="15">
    <source>
        <dbReference type="HAMAP-Rule" id="MF_01398"/>
    </source>
</evidence>
<dbReference type="Proteomes" id="UP001144397">
    <property type="component" value="Unassembled WGS sequence"/>
</dbReference>
<dbReference type="PANTHER" id="PTHR33445">
    <property type="entry name" value="ATP SYNTHASE SUBUNIT B', CHLOROPLASTIC"/>
    <property type="match status" value="1"/>
</dbReference>
<evidence type="ECO:0000313" key="22">
    <source>
        <dbReference type="Proteomes" id="UP001245370"/>
    </source>
</evidence>
<dbReference type="InterPro" id="IPR002146">
    <property type="entry name" value="ATP_synth_b/b'su_bac/chlpt"/>
</dbReference>
<accession>A0A9W6FLR2</accession>
<keyword evidence="5 15" id="KW-0138">CF(0)</keyword>
<evidence type="ECO:0000256" key="17">
    <source>
        <dbReference type="SAM" id="MobiDB-lite"/>
    </source>
</evidence>
<dbReference type="EMBL" id="BSDO01000008">
    <property type="protein sequence ID" value="GLI24646.1"/>
    <property type="molecule type" value="Genomic_DNA"/>
</dbReference>
<protein>
    <recommendedName>
        <fullName evidence="15">ATP synthase subunit b</fullName>
    </recommendedName>
    <alternativeName>
        <fullName evidence="15">ATP synthase F(0) sector subunit b</fullName>
    </alternativeName>
    <alternativeName>
        <fullName evidence="15">ATPase subunit I</fullName>
    </alternativeName>
    <alternativeName>
        <fullName evidence="15">F-type ATPase subunit b</fullName>
        <shortName evidence="15">F-ATPase subunit b</shortName>
    </alternativeName>
</protein>
<dbReference type="Gene3D" id="6.10.250.1580">
    <property type="match status" value="1"/>
</dbReference>
<comment type="similarity">
    <text evidence="2 15 16">Belongs to the ATPase B chain family.</text>
</comment>
<feature type="signal peptide" evidence="18">
    <location>
        <begin position="1"/>
        <end position="25"/>
    </location>
</feature>
<feature type="compositionally biased region" description="Low complexity" evidence="17">
    <location>
        <begin position="33"/>
        <end position="45"/>
    </location>
</feature>
<evidence type="ECO:0000256" key="7">
    <source>
        <dbReference type="ARBA" id="ARBA00022781"/>
    </source>
</evidence>
<comment type="function">
    <text evidence="13">Component of the F(0) channel, it forms part of the peripheral stalk, linking F(1) to F(0). The b'-subunit is a diverged and duplicated form of b found in plants and photosynthetic bacteria.</text>
</comment>
<comment type="subunit">
    <text evidence="14 15">F-type ATPases have 2 components, F(1) - the catalytic core - and F(0) - the membrane proton channel. F(1) has five subunits: alpha(3), beta(3), gamma(1), delta(1), epsilon(1). F(0) has three main subunits: a(1), b(2) and c(10-14). The alpha and beta chains form an alternating ring which encloses part of the gamma chain. F(1) is attached to F(0) by a central stalk formed by the gamma and epsilon chains, while a peripheral stalk is formed by the delta and b chains.</text>
</comment>
<evidence type="ECO:0000256" key="18">
    <source>
        <dbReference type="SAM" id="SignalP"/>
    </source>
</evidence>
<evidence type="ECO:0000256" key="8">
    <source>
        <dbReference type="ARBA" id="ARBA00022989"/>
    </source>
</evidence>
<keyword evidence="7 15" id="KW-0375">Hydrogen ion transport</keyword>
<proteinExistence type="inferred from homology"/>
<evidence type="ECO:0000256" key="3">
    <source>
        <dbReference type="ARBA" id="ARBA00022448"/>
    </source>
</evidence>
<comment type="subcellular location">
    <subcellularLocation>
        <location evidence="1">Cell inner membrane</location>
        <topology evidence="1">Single-pass membrane protein</topology>
    </subcellularLocation>
    <subcellularLocation>
        <location evidence="15">Cell membrane</location>
        <topology evidence="15">Single-pass membrane protein</topology>
    </subcellularLocation>
</comment>
<evidence type="ECO:0000256" key="1">
    <source>
        <dbReference type="ARBA" id="ARBA00004377"/>
    </source>
</evidence>
<feature type="region of interest" description="Disordered" evidence="17">
    <location>
        <begin position="29"/>
        <end position="73"/>
    </location>
</feature>
<feature type="chain" id="PRO_5040789162" description="ATP synthase subunit b" evidence="18">
    <location>
        <begin position="26"/>
        <end position="239"/>
    </location>
</feature>
<reference evidence="19" key="1">
    <citation type="submission" date="2022-12" db="EMBL/GenBank/DDBJ databases">
        <title>Reference genome sequencing for broad-spectrum identification of bacterial and archaeal isolates by mass spectrometry.</title>
        <authorList>
            <person name="Sekiguchi Y."/>
            <person name="Tourlousse D.M."/>
        </authorList>
    </citation>
    <scope>NUCLEOTIDE SEQUENCE</scope>
    <source>
        <strain evidence="19">301</strain>
    </source>
</reference>
<feature type="transmembrane region" description="Helical" evidence="15">
    <location>
        <begin position="87"/>
        <end position="106"/>
    </location>
</feature>
<dbReference type="PANTHER" id="PTHR33445:SF1">
    <property type="entry name" value="ATP SYNTHASE SUBUNIT B"/>
    <property type="match status" value="1"/>
</dbReference>
<dbReference type="GO" id="GO:0046961">
    <property type="term" value="F:proton-transporting ATPase activity, rotational mechanism"/>
    <property type="evidence" value="ECO:0007669"/>
    <property type="project" value="TreeGrafter"/>
</dbReference>
<dbReference type="Pfam" id="PF00430">
    <property type="entry name" value="ATP-synt_B"/>
    <property type="match status" value="1"/>
</dbReference>
<name>A0A9W6FLR2_XANFL</name>
<keyword evidence="11 15" id="KW-0066">ATP synthesis</keyword>
<evidence type="ECO:0000256" key="13">
    <source>
        <dbReference type="ARBA" id="ARBA00025614"/>
    </source>
</evidence>
<dbReference type="HAMAP" id="MF_01398">
    <property type="entry name" value="ATP_synth_b_bprime"/>
    <property type="match status" value="1"/>
</dbReference>
<keyword evidence="9 15" id="KW-0406">Ion transport</keyword>
<reference evidence="20 22" key="2">
    <citation type="submission" date="2023-07" db="EMBL/GenBank/DDBJ databases">
        <title>Genomic Encyclopedia of Type Strains, Phase IV (KMG-IV): sequencing the most valuable type-strain genomes for metagenomic binning, comparative biology and taxonomic classification.</title>
        <authorList>
            <person name="Goeker M."/>
        </authorList>
    </citation>
    <scope>NUCLEOTIDE SEQUENCE [LARGE SCALE GENOMIC DNA]</scope>
    <source>
        <strain evidence="20 22">DSM 338</strain>
    </source>
</reference>
<evidence type="ECO:0000256" key="5">
    <source>
        <dbReference type="ARBA" id="ARBA00022547"/>
    </source>
</evidence>
<evidence type="ECO:0000313" key="20">
    <source>
        <dbReference type="EMBL" id="MDR6335678.1"/>
    </source>
</evidence>
<evidence type="ECO:0000256" key="12">
    <source>
        <dbReference type="ARBA" id="ARBA00025198"/>
    </source>
</evidence>
<dbReference type="GO" id="GO:0046933">
    <property type="term" value="F:proton-transporting ATP synthase activity, rotational mechanism"/>
    <property type="evidence" value="ECO:0007669"/>
    <property type="project" value="UniProtKB-UniRule"/>
</dbReference>
<evidence type="ECO:0000256" key="2">
    <source>
        <dbReference type="ARBA" id="ARBA00005513"/>
    </source>
</evidence>
<feature type="compositionally biased region" description="Low complexity" evidence="17">
    <location>
        <begin position="52"/>
        <end position="64"/>
    </location>
</feature>
<dbReference type="AlphaFoldDB" id="A0A9W6FLR2"/>
<dbReference type="GO" id="GO:0005886">
    <property type="term" value="C:plasma membrane"/>
    <property type="evidence" value="ECO:0007669"/>
    <property type="project" value="UniProtKB-SubCell"/>
</dbReference>
<comment type="caution">
    <text evidence="19">The sequence shown here is derived from an EMBL/GenBank/DDBJ whole genome shotgun (WGS) entry which is preliminary data.</text>
</comment>
<dbReference type="InterPro" id="IPR050059">
    <property type="entry name" value="ATP_synthase_B_chain"/>
</dbReference>
<evidence type="ECO:0000313" key="21">
    <source>
        <dbReference type="Proteomes" id="UP001144397"/>
    </source>
</evidence>
<dbReference type="EMBL" id="JAVDPY010000008">
    <property type="protein sequence ID" value="MDR6335678.1"/>
    <property type="molecule type" value="Genomic_DNA"/>
</dbReference>
<evidence type="ECO:0000256" key="16">
    <source>
        <dbReference type="RuleBase" id="RU003848"/>
    </source>
</evidence>
<comment type="function">
    <text evidence="12 15">F(1)F(0) ATP synthase produces ATP from ADP in the presence of a proton or sodium gradient. F-type ATPases consist of two structural domains, F(1) containing the extramembraneous catalytic core and F(0) containing the membrane proton channel, linked together by a central stalk and a peripheral stalk. During catalysis, ATP synthesis in the catalytic domain of F(1) is coupled via a rotary mechanism of the central stalk subunits to proton translocation.</text>
</comment>
<dbReference type="Proteomes" id="UP001245370">
    <property type="component" value="Unassembled WGS sequence"/>
</dbReference>
<keyword evidence="8 15" id="KW-1133">Transmembrane helix</keyword>
<evidence type="ECO:0000313" key="19">
    <source>
        <dbReference type="EMBL" id="GLI24646.1"/>
    </source>
</evidence>
<evidence type="ECO:0000256" key="11">
    <source>
        <dbReference type="ARBA" id="ARBA00023310"/>
    </source>
</evidence>
<keyword evidence="4 15" id="KW-1003">Cell membrane</keyword>
<evidence type="ECO:0000256" key="6">
    <source>
        <dbReference type="ARBA" id="ARBA00022692"/>
    </source>
</evidence>
<keyword evidence="3 15" id="KW-0813">Transport</keyword>
<evidence type="ECO:0000256" key="4">
    <source>
        <dbReference type="ARBA" id="ARBA00022475"/>
    </source>
</evidence>
<evidence type="ECO:0000256" key="14">
    <source>
        <dbReference type="ARBA" id="ARBA00025830"/>
    </source>
</evidence>
<keyword evidence="22" id="KW-1185">Reference proteome</keyword>
<organism evidence="19 21">
    <name type="scientific">Xanthobacter flavus</name>
    <dbReference type="NCBI Taxonomy" id="281"/>
    <lineage>
        <taxon>Bacteria</taxon>
        <taxon>Pseudomonadati</taxon>
        <taxon>Pseudomonadota</taxon>
        <taxon>Alphaproteobacteria</taxon>
        <taxon>Hyphomicrobiales</taxon>
        <taxon>Xanthobacteraceae</taxon>
        <taxon>Xanthobacter</taxon>
    </lineage>
</organism>
<gene>
    <name evidence="15" type="primary">atpF</name>
    <name evidence="20" type="ORF">GGQ86_004174</name>
    <name evidence="19" type="ORF">XFLAVUS301_43200</name>
</gene>
<sequence>MMKSWKVTVALAFAGAVLMGAPVSAASDPAGKPATVAQAAPPTGAAGHGTHEPAAAAPGTGHADAAGDHGKKSHFPPFDGTTFASQLLWLVLSFGLLYFLMSRIALPRIGRILEERHDRIADDLEEAAKHKADSEAAQAAYEKALAEARAKANSIAGETRNRLNAEQDANRKSLEAELATKLAAAEERIASTKTEALTHVKGIAVDATGAIVSTLIGTSPAQHEVEQAVDSALAKKDAA</sequence>
<keyword evidence="6 15" id="KW-0812">Transmembrane</keyword>
<dbReference type="NCBIfam" id="NF006612">
    <property type="entry name" value="PRK09174.1"/>
    <property type="match status" value="1"/>
</dbReference>
<dbReference type="GO" id="GO:0045259">
    <property type="term" value="C:proton-transporting ATP synthase complex"/>
    <property type="evidence" value="ECO:0007669"/>
    <property type="project" value="UniProtKB-KW"/>
</dbReference>
<dbReference type="CDD" id="cd06503">
    <property type="entry name" value="ATP-synt_Fo_b"/>
    <property type="match status" value="1"/>
</dbReference>
<evidence type="ECO:0000256" key="10">
    <source>
        <dbReference type="ARBA" id="ARBA00023136"/>
    </source>
</evidence>
<keyword evidence="10 15" id="KW-0472">Membrane</keyword>
<evidence type="ECO:0000256" key="9">
    <source>
        <dbReference type="ARBA" id="ARBA00023065"/>
    </source>
</evidence>
<keyword evidence="18" id="KW-0732">Signal</keyword>